<keyword evidence="3" id="KW-0805">Transcription regulation</keyword>
<keyword evidence="2" id="KW-0479">Metal-binding</keyword>
<feature type="region of interest" description="Disordered" evidence="7">
    <location>
        <begin position="45"/>
        <end position="102"/>
    </location>
</feature>
<dbReference type="PANTHER" id="PTHR31001">
    <property type="entry name" value="UNCHARACTERIZED TRANSCRIPTIONAL REGULATORY PROTEIN"/>
    <property type="match status" value="1"/>
</dbReference>
<keyword evidence="5" id="KW-0804">Transcription</keyword>
<evidence type="ECO:0000313" key="10">
    <source>
        <dbReference type="Proteomes" id="UP000308092"/>
    </source>
</evidence>
<dbReference type="Pfam" id="PF00172">
    <property type="entry name" value="Zn_clus"/>
    <property type="match status" value="1"/>
</dbReference>
<feature type="compositionally biased region" description="Polar residues" evidence="7">
    <location>
        <begin position="79"/>
        <end position="102"/>
    </location>
</feature>
<sequence length="702" mass="78707">MSSRRRNGKPASCEPCRKDKVRCDHGLPVCSRCQRRKTDSRCFYHPAPLTRSTRGTIDEKDQPPNSNPGASPNSLPSRVTHTPAATTSSSVEGTNEQTEQSFCTAATDTALPLGYLGPTSFVASFEEDREFVTSPSDVPHQDGECIASLPGLSSYWVHQTIAVLNLLREFSPIEQLVDEYYRLSQAAVIPAPLVLNPMAQLRGDVEEWNRLGYPNNLATTVLANTANSFQVPPTIEGARFHELFTGLRLRLEIIGVIYAIAGRTSMFSLTRDRVPDYTVRRKFAQKMMAASDAVIQICKILTPVNDLTIWLMYENLLLVSIVHGDSSKHAEMAGLDTLRRCADETAGPGKWHRLGDLSTYMFELGIHRDSQQLSQLPVFLLESRRRVFAAAYQLDKSVATFLGRPPRISRRHSDCRLPIDISDADLVGSPSEFELASRYINGSGWNVQNGFHRASWIRMRFLISTFREETLELSLQGMTRETADQLRDISIRCHQSWNSLPVHMRYTPGCWDEGLSLGICLMLSVSYLAYLYNEFLIQRLLVQHDPEAQSALLDVSSTILSTVLSYGIQREHIFDIQRDFIWTVVLLYGFPSAGVLIKALQNQARTGHPIPYTGSRSRLIRDLSVFVSHLDAMARPGIANHELFGRASKVVSSIIDEILEPRPVSSGPEPEMPEMSSVFDVSDDMRVLDMVDFGAVFDQWIF</sequence>
<dbReference type="GO" id="GO:0000981">
    <property type="term" value="F:DNA-binding transcription factor activity, RNA polymerase II-specific"/>
    <property type="evidence" value="ECO:0007669"/>
    <property type="project" value="InterPro"/>
</dbReference>
<dbReference type="PANTHER" id="PTHR31001:SF82">
    <property type="entry name" value="ZN(II)2CYS6 TRANSCRIPTION FACTOR (EUROFUNG)"/>
    <property type="match status" value="1"/>
</dbReference>
<comment type="caution">
    <text evidence="9">The sequence shown here is derived from an EMBL/GenBank/DDBJ whole genome shotgun (WGS) entry which is preliminary data.</text>
</comment>
<feature type="domain" description="Zn(2)-C6 fungal-type" evidence="8">
    <location>
        <begin position="12"/>
        <end position="44"/>
    </location>
</feature>
<dbReference type="STRING" id="1220188.A0A4S3JY84"/>
<evidence type="ECO:0000313" key="9">
    <source>
        <dbReference type="EMBL" id="THD00496.1"/>
    </source>
</evidence>
<dbReference type="SUPFAM" id="SSF57701">
    <property type="entry name" value="Zn2/Cys6 DNA-binding domain"/>
    <property type="match status" value="1"/>
</dbReference>
<dbReference type="CDD" id="cd12148">
    <property type="entry name" value="fungal_TF_MHR"/>
    <property type="match status" value="1"/>
</dbReference>
<evidence type="ECO:0000256" key="5">
    <source>
        <dbReference type="ARBA" id="ARBA00023163"/>
    </source>
</evidence>
<dbReference type="GO" id="GO:0006351">
    <property type="term" value="P:DNA-templated transcription"/>
    <property type="evidence" value="ECO:0007669"/>
    <property type="project" value="InterPro"/>
</dbReference>
<dbReference type="VEuPathDB" id="FungiDB:EYZ11_000060"/>
<dbReference type="Gene3D" id="4.10.240.10">
    <property type="entry name" value="Zn(2)-C6 fungal-type DNA-binding domain"/>
    <property type="match status" value="1"/>
</dbReference>
<dbReference type="GO" id="GO:0009893">
    <property type="term" value="P:positive regulation of metabolic process"/>
    <property type="evidence" value="ECO:0007669"/>
    <property type="project" value="UniProtKB-ARBA"/>
</dbReference>
<dbReference type="CDD" id="cd00067">
    <property type="entry name" value="GAL4"/>
    <property type="match status" value="1"/>
</dbReference>
<evidence type="ECO:0000256" key="2">
    <source>
        <dbReference type="ARBA" id="ARBA00022723"/>
    </source>
</evidence>
<dbReference type="Pfam" id="PF04082">
    <property type="entry name" value="Fungal_trans"/>
    <property type="match status" value="1"/>
</dbReference>
<dbReference type="GO" id="GO:0008270">
    <property type="term" value="F:zinc ion binding"/>
    <property type="evidence" value="ECO:0007669"/>
    <property type="project" value="InterPro"/>
</dbReference>
<gene>
    <name evidence="9" type="ORF">EYZ11_000060</name>
</gene>
<keyword evidence="10" id="KW-1185">Reference proteome</keyword>
<organism evidence="9 10">
    <name type="scientific">Aspergillus tanneri</name>
    <dbReference type="NCBI Taxonomy" id="1220188"/>
    <lineage>
        <taxon>Eukaryota</taxon>
        <taxon>Fungi</taxon>
        <taxon>Dikarya</taxon>
        <taxon>Ascomycota</taxon>
        <taxon>Pezizomycotina</taxon>
        <taxon>Eurotiomycetes</taxon>
        <taxon>Eurotiomycetidae</taxon>
        <taxon>Eurotiales</taxon>
        <taxon>Aspergillaceae</taxon>
        <taxon>Aspergillus</taxon>
        <taxon>Aspergillus subgen. Circumdati</taxon>
    </lineage>
</organism>
<dbReference type="SMART" id="SM00906">
    <property type="entry name" value="Fungal_trans"/>
    <property type="match status" value="1"/>
</dbReference>
<dbReference type="Proteomes" id="UP000308092">
    <property type="component" value="Unassembled WGS sequence"/>
</dbReference>
<dbReference type="EMBL" id="SOSA01000001">
    <property type="protein sequence ID" value="THD00496.1"/>
    <property type="molecule type" value="Genomic_DNA"/>
</dbReference>
<dbReference type="InterPro" id="IPR050613">
    <property type="entry name" value="Sec_Metabolite_Reg"/>
</dbReference>
<evidence type="ECO:0000256" key="6">
    <source>
        <dbReference type="ARBA" id="ARBA00023242"/>
    </source>
</evidence>
<keyword evidence="4" id="KW-0238">DNA-binding</keyword>
<dbReference type="InterPro" id="IPR007219">
    <property type="entry name" value="XnlR_reg_dom"/>
</dbReference>
<proteinExistence type="predicted"/>
<evidence type="ECO:0000256" key="1">
    <source>
        <dbReference type="ARBA" id="ARBA00004123"/>
    </source>
</evidence>
<dbReference type="InterPro" id="IPR001138">
    <property type="entry name" value="Zn2Cys6_DnaBD"/>
</dbReference>
<dbReference type="SMART" id="SM00066">
    <property type="entry name" value="GAL4"/>
    <property type="match status" value="1"/>
</dbReference>
<evidence type="ECO:0000256" key="3">
    <source>
        <dbReference type="ARBA" id="ARBA00023015"/>
    </source>
</evidence>
<comment type="subcellular location">
    <subcellularLocation>
        <location evidence="1">Nucleus</location>
    </subcellularLocation>
</comment>
<dbReference type="GO" id="GO:0005634">
    <property type="term" value="C:nucleus"/>
    <property type="evidence" value="ECO:0007669"/>
    <property type="project" value="UniProtKB-SubCell"/>
</dbReference>
<evidence type="ECO:0000256" key="7">
    <source>
        <dbReference type="SAM" id="MobiDB-lite"/>
    </source>
</evidence>
<dbReference type="InterPro" id="IPR036864">
    <property type="entry name" value="Zn2-C6_fun-type_DNA-bd_sf"/>
</dbReference>
<keyword evidence="6" id="KW-0539">Nucleus</keyword>
<dbReference type="PROSITE" id="PS00463">
    <property type="entry name" value="ZN2_CY6_FUNGAL_1"/>
    <property type="match status" value="1"/>
</dbReference>
<reference evidence="9 10" key="1">
    <citation type="submission" date="2019-03" db="EMBL/GenBank/DDBJ databases">
        <title>The genome sequence of a newly discovered highly antifungal drug resistant Aspergillus species, Aspergillus tanneri NIH 1004.</title>
        <authorList>
            <person name="Mounaud S."/>
            <person name="Singh I."/>
            <person name="Joardar V."/>
            <person name="Pakala S."/>
            <person name="Pakala S."/>
            <person name="Venepally P."/>
            <person name="Hoover J."/>
            <person name="Nierman W."/>
            <person name="Chung J."/>
            <person name="Losada L."/>
        </authorList>
    </citation>
    <scope>NUCLEOTIDE SEQUENCE [LARGE SCALE GENOMIC DNA]</scope>
    <source>
        <strain evidence="9 10">NIH1004</strain>
    </source>
</reference>
<evidence type="ECO:0000259" key="8">
    <source>
        <dbReference type="PROSITE" id="PS50048"/>
    </source>
</evidence>
<accession>A0A4S3JY84</accession>
<feature type="compositionally biased region" description="Low complexity" evidence="7">
    <location>
        <begin position="63"/>
        <end position="77"/>
    </location>
</feature>
<name>A0A4S3JY84_9EURO</name>
<dbReference type="PROSITE" id="PS50048">
    <property type="entry name" value="ZN2_CY6_FUNGAL_2"/>
    <property type="match status" value="1"/>
</dbReference>
<protein>
    <recommendedName>
        <fullName evidence="8">Zn(2)-C6 fungal-type domain-containing protein</fullName>
    </recommendedName>
</protein>
<feature type="region of interest" description="Disordered" evidence="7">
    <location>
        <begin position="1"/>
        <end position="23"/>
    </location>
</feature>
<dbReference type="AlphaFoldDB" id="A0A4S3JY84"/>
<evidence type="ECO:0000256" key="4">
    <source>
        <dbReference type="ARBA" id="ARBA00023125"/>
    </source>
</evidence>
<dbReference type="GO" id="GO:0003677">
    <property type="term" value="F:DNA binding"/>
    <property type="evidence" value="ECO:0007669"/>
    <property type="project" value="UniProtKB-KW"/>
</dbReference>